<gene>
    <name evidence="3" type="ORF">AWC22_22960</name>
</gene>
<protein>
    <recommendedName>
        <fullName evidence="2">NmrA-like domain-containing protein</fullName>
    </recommendedName>
</protein>
<dbReference type="EMBL" id="LQPQ01000114">
    <property type="protein sequence ID" value="ORW75288.1"/>
    <property type="molecule type" value="Genomic_DNA"/>
</dbReference>
<proteinExistence type="predicted"/>
<dbReference type="RefSeq" id="WP_085251299.1">
    <property type="nucleotide sequence ID" value="NZ_CAJMWJ010000001.1"/>
</dbReference>
<evidence type="ECO:0000259" key="2">
    <source>
        <dbReference type="Pfam" id="PF05368"/>
    </source>
</evidence>
<dbReference type="SUPFAM" id="SSF51735">
    <property type="entry name" value="NAD(P)-binding Rossmann-fold domains"/>
    <property type="match status" value="1"/>
</dbReference>
<name>A0A1X2CH57_9MYCO</name>
<evidence type="ECO:0000313" key="3">
    <source>
        <dbReference type="EMBL" id="ORW75288.1"/>
    </source>
</evidence>
<reference evidence="3 4" key="1">
    <citation type="submission" date="2016-01" db="EMBL/GenBank/DDBJ databases">
        <title>The new phylogeny of the genus Mycobacterium.</title>
        <authorList>
            <person name="Tarcisio F."/>
            <person name="Conor M."/>
            <person name="Antonella G."/>
            <person name="Elisabetta G."/>
            <person name="Giulia F.S."/>
            <person name="Sara T."/>
            <person name="Anna F."/>
            <person name="Clotilde B."/>
            <person name="Roberto B."/>
            <person name="Veronica D.S."/>
            <person name="Fabio R."/>
            <person name="Monica P."/>
            <person name="Olivier J."/>
            <person name="Enrico T."/>
            <person name="Nicola S."/>
        </authorList>
    </citation>
    <scope>NUCLEOTIDE SEQUENCE [LARGE SCALE GENOMIC DNA]</scope>
    <source>
        <strain evidence="3 4">DSM 45176</strain>
    </source>
</reference>
<dbReference type="InterPro" id="IPR036291">
    <property type="entry name" value="NAD(P)-bd_dom_sf"/>
</dbReference>
<dbReference type="Pfam" id="PF05368">
    <property type="entry name" value="NmrA"/>
    <property type="match status" value="1"/>
</dbReference>
<dbReference type="Proteomes" id="UP000193087">
    <property type="component" value="Unassembled WGS sequence"/>
</dbReference>
<comment type="caution">
    <text evidence="3">The sequence shown here is derived from an EMBL/GenBank/DDBJ whole genome shotgun (WGS) entry which is preliminary data.</text>
</comment>
<feature type="region of interest" description="Disordered" evidence="1">
    <location>
        <begin position="357"/>
        <end position="376"/>
    </location>
</feature>
<dbReference type="OrthoDB" id="285016at2"/>
<dbReference type="Gene3D" id="3.90.25.10">
    <property type="entry name" value="UDP-galactose 4-epimerase, domain 1"/>
    <property type="match status" value="1"/>
</dbReference>
<keyword evidence="4" id="KW-1185">Reference proteome</keyword>
<dbReference type="STRING" id="486698.AWC22_22960"/>
<dbReference type="AlphaFoldDB" id="A0A1X2CH57"/>
<dbReference type="Gene3D" id="3.40.50.720">
    <property type="entry name" value="NAD(P)-binding Rossmann-like Domain"/>
    <property type="match status" value="1"/>
</dbReference>
<evidence type="ECO:0000313" key="4">
    <source>
        <dbReference type="Proteomes" id="UP000193087"/>
    </source>
</evidence>
<organism evidence="3 4">
    <name type="scientific">Mycobacterium riyadhense</name>
    <dbReference type="NCBI Taxonomy" id="486698"/>
    <lineage>
        <taxon>Bacteria</taxon>
        <taxon>Bacillati</taxon>
        <taxon>Actinomycetota</taxon>
        <taxon>Actinomycetes</taxon>
        <taxon>Mycobacteriales</taxon>
        <taxon>Mycobacteriaceae</taxon>
        <taxon>Mycobacterium</taxon>
    </lineage>
</organism>
<accession>A0A1X2CH57</accession>
<dbReference type="PANTHER" id="PTHR43162">
    <property type="match status" value="1"/>
</dbReference>
<evidence type="ECO:0000256" key="1">
    <source>
        <dbReference type="SAM" id="MobiDB-lite"/>
    </source>
</evidence>
<dbReference type="InterPro" id="IPR051604">
    <property type="entry name" value="Ergot_Alk_Oxidoreductase"/>
</dbReference>
<sequence length="376" mass="41663">MKPRILVTTGAGRTGSVAALELARKGFPVRCLVHRDDQRAARLRKAGIEVAVGSLYDWRDLHAALHDVQRAYHCPPFDSRLLHGSAMLAMAAQEAGLEVVALMSAWNPHPTHPSIVQREHWLTNNLYRRLPFDVIHVNPGMFAFTYFLGLPAIVHMGLLALPFGDGLNAPPSNEDIGTVAARVLENPAPYVGRCLRPTGPRLLSPQDVAASMGELLGRRIRYRDVSIRMFAKAAVAQGFPTFQIAQVRHYAAELRAGAFADVTNHVEEVCGRPPEGFTEIARRYLNEPERVMPGLRLGSRAAAIAFAVRMMAARAPDLDRWERARDYPLIANGALAHDNPDWVAAARRRQLFLLPETAPPTDTLRTASHRLEREPM</sequence>
<dbReference type="GeneID" id="93492979"/>
<feature type="domain" description="NmrA-like" evidence="2">
    <location>
        <begin position="1"/>
        <end position="241"/>
    </location>
</feature>
<dbReference type="PANTHER" id="PTHR43162:SF1">
    <property type="entry name" value="PRESTALK A DIFFERENTIATION PROTEIN A"/>
    <property type="match status" value="1"/>
</dbReference>
<dbReference type="InterPro" id="IPR008030">
    <property type="entry name" value="NmrA-like"/>
</dbReference>